<dbReference type="GO" id="GO:0016020">
    <property type="term" value="C:membrane"/>
    <property type="evidence" value="ECO:0007669"/>
    <property type="project" value="InterPro"/>
</dbReference>
<dbReference type="Gene3D" id="3.10.250.10">
    <property type="entry name" value="SRCR-like domain"/>
    <property type="match status" value="1"/>
</dbReference>
<evidence type="ECO:0000256" key="1">
    <source>
        <dbReference type="ARBA" id="ARBA00022729"/>
    </source>
</evidence>
<feature type="non-terminal residue" evidence="7">
    <location>
        <position position="222"/>
    </location>
</feature>
<proteinExistence type="predicted"/>
<gene>
    <name evidence="7" type="ORF">ANCDUO_25019</name>
</gene>
<comment type="caution">
    <text evidence="5">Lacks conserved residue(s) required for the propagation of feature annotation.</text>
</comment>
<dbReference type="InterPro" id="IPR053243">
    <property type="entry name" value="SJ_maturation_regulator"/>
</dbReference>
<keyword evidence="3" id="KW-1015">Disulfide bond</keyword>
<keyword evidence="2" id="KW-0677">Repeat</keyword>
<dbReference type="GO" id="GO:0045217">
    <property type="term" value="P:cell-cell junction maintenance"/>
    <property type="evidence" value="ECO:0007669"/>
    <property type="project" value="TreeGrafter"/>
</dbReference>
<name>A0A0C2FJB8_9BILA</name>
<dbReference type="Pfam" id="PF00530">
    <property type="entry name" value="SRCR"/>
    <property type="match status" value="1"/>
</dbReference>
<organism evidence="7 8">
    <name type="scientific">Ancylostoma duodenale</name>
    <dbReference type="NCBI Taxonomy" id="51022"/>
    <lineage>
        <taxon>Eukaryota</taxon>
        <taxon>Metazoa</taxon>
        <taxon>Ecdysozoa</taxon>
        <taxon>Nematoda</taxon>
        <taxon>Chromadorea</taxon>
        <taxon>Rhabditida</taxon>
        <taxon>Rhabditina</taxon>
        <taxon>Rhabditomorpha</taxon>
        <taxon>Strongyloidea</taxon>
        <taxon>Ancylostomatidae</taxon>
        <taxon>Ancylostomatinae</taxon>
        <taxon>Ancylostoma</taxon>
    </lineage>
</organism>
<dbReference type="EMBL" id="KN774706">
    <property type="protein sequence ID" value="KIH44946.1"/>
    <property type="molecule type" value="Genomic_DNA"/>
</dbReference>
<evidence type="ECO:0000256" key="2">
    <source>
        <dbReference type="ARBA" id="ARBA00022737"/>
    </source>
</evidence>
<sequence length="222" mass="25575">MAHFQGELSRTEFFGPEKKVIFTSKPFVLAKNKNIRLVDDDGSDDVTEGRLEVFVDGTWGTVCNRTWSAKLAQMACNQLGLVSDPEFFENWRIFRTKGDLPMIMDNIRCEENEVDILKFKFQLQRITVFVQVDLTQCRHDGASHNVPAGCRDTEVVAIRCAEPRWAGVRYSLLANPPTFTGQTTMHNWIIEKAGLFDFRTPEFSPALQIDWNYHVFHNLEIR</sequence>
<accession>A0A0C2FJB8</accession>
<dbReference type="InterPro" id="IPR036772">
    <property type="entry name" value="SRCR-like_dom_sf"/>
</dbReference>
<dbReference type="AlphaFoldDB" id="A0A0C2FJB8"/>
<dbReference type="InterPro" id="IPR001190">
    <property type="entry name" value="SRCR"/>
</dbReference>
<keyword evidence="1" id="KW-0732">Signal</keyword>
<evidence type="ECO:0000256" key="4">
    <source>
        <dbReference type="ARBA" id="ARBA00023180"/>
    </source>
</evidence>
<dbReference type="OrthoDB" id="5857313at2759"/>
<dbReference type="SUPFAM" id="SSF56487">
    <property type="entry name" value="SRCR-like"/>
    <property type="match status" value="1"/>
</dbReference>
<protein>
    <submittedName>
        <fullName evidence="7">Scavenger receptor cysteine-rich domain protein</fullName>
    </submittedName>
</protein>
<dbReference type="PANTHER" id="PTHR47653">
    <property type="entry name" value="PROTEIN BARK BEETLE"/>
    <property type="match status" value="1"/>
</dbReference>
<dbReference type="PANTHER" id="PTHR47653:SF1">
    <property type="entry name" value="DELETED IN MALIGNANT BRAIN TUMORS 1 PROTEIN"/>
    <property type="match status" value="1"/>
</dbReference>
<evidence type="ECO:0000259" key="6">
    <source>
        <dbReference type="PROSITE" id="PS50287"/>
    </source>
</evidence>
<evidence type="ECO:0000256" key="5">
    <source>
        <dbReference type="PROSITE-ProRule" id="PRU00196"/>
    </source>
</evidence>
<evidence type="ECO:0000313" key="7">
    <source>
        <dbReference type="EMBL" id="KIH44946.1"/>
    </source>
</evidence>
<dbReference type="PROSITE" id="PS50287">
    <property type="entry name" value="SRCR_2"/>
    <property type="match status" value="1"/>
</dbReference>
<feature type="domain" description="SRCR" evidence="6">
    <location>
        <begin position="35"/>
        <end position="161"/>
    </location>
</feature>
<dbReference type="Proteomes" id="UP000054047">
    <property type="component" value="Unassembled WGS sequence"/>
</dbReference>
<keyword evidence="8" id="KW-1185">Reference proteome</keyword>
<keyword evidence="4" id="KW-0325">Glycoprotein</keyword>
<reference evidence="7 8" key="1">
    <citation type="submission" date="2013-12" db="EMBL/GenBank/DDBJ databases">
        <title>Draft genome of the parsitic nematode Ancylostoma duodenale.</title>
        <authorList>
            <person name="Mitreva M."/>
        </authorList>
    </citation>
    <scope>NUCLEOTIDE SEQUENCE [LARGE SCALE GENOMIC DNA]</scope>
    <source>
        <strain evidence="7 8">Zhejiang</strain>
    </source>
</reference>
<dbReference type="SMART" id="SM00202">
    <property type="entry name" value="SR"/>
    <property type="match status" value="1"/>
</dbReference>
<evidence type="ECO:0000256" key="3">
    <source>
        <dbReference type="ARBA" id="ARBA00023157"/>
    </source>
</evidence>
<evidence type="ECO:0000313" key="8">
    <source>
        <dbReference type="Proteomes" id="UP000054047"/>
    </source>
</evidence>
<keyword evidence="7" id="KW-0675">Receptor</keyword>